<evidence type="ECO:0000256" key="1">
    <source>
        <dbReference type="ARBA" id="ARBA00004442"/>
    </source>
</evidence>
<keyword evidence="2" id="KW-0472">Membrane</keyword>
<dbReference type="GO" id="GO:0009279">
    <property type="term" value="C:cell outer membrane"/>
    <property type="evidence" value="ECO:0007669"/>
    <property type="project" value="UniProtKB-SubCell"/>
</dbReference>
<evidence type="ECO:0000256" key="3">
    <source>
        <dbReference type="ARBA" id="ARBA00023237"/>
    </source>
</evidence>
<feature type="signal peptide" evidence="4">
    <location>
        <begin position="1"/>
        <end position="17"/>
    </location>
</feature>
<dbReference type="PANTHER" id="PTHR40980:SF4">
    <property type="entry name" value="TONB-DEPENDENT RECEPTOR-LIKE BETA-BARREL DOMAIN-CONTAINING PROTEIN"/>
    <property type="match status" value="1"/>
</dbReference>
<keyword evidence="4" id="KW-0732">Signal</keyword>
<accession>A0A1N7LU12</accession>
<dbReference type="AlphaFoldDB" id="A0A1N7LU12"/>
<name>A0A1N7LU12_9FLAO</name>
<organism evidence="6 7">
    <name type="scientific">Chryseobacterium gambrini</name>
    <dbReference type="NCBI Taxonomy" id="373672"/>
    <lineage>
        <taxon>Bacteria</taxon>
        <taxon>Pseudomonadati</taxon>
        <taxon>Bacteroidota</taxon>
        <taxon>Flavobacteriia</taxon>
        <taxon>Flavobacteriales</taxon>
        <taxon>Weeksellaceae</taxon>
        <taxon>Chryseobacterium group</taxon>
        <taxon>Chryseobacterium</taxon>
    </lineage>
</organism>
<feature type="chain" id="PRO_5012365385" evidence="4">
    <location>
        <begin position="18"/>
        <end position="722"/>
    </location>
</feature>
<dbReference type="InterPro" id="IPR041700">
    <property type="entry name" value="OMP_b-brl_3"/>
</dbReference>
<evidence type="ECO:0000313" key="7">
    <source>
        <dbReference type="Proteomes" id="UP000185781"/>
    </source>
</evidence>
<dbReference type="Proteomes" id="UP000185781">
    <property type="component" value="Unassembled WGS sequence"/>
</dbReference>
<dbReference type="SUPFAM" id="SSF56935">
    <property type="entry name" value="Porins"/>
    <property type="match status" value="1"/>
</dbReference>
<sequence>MKKYTLLFLLISVFSFAQDSINKIVEKQIEQIEIVTKKKLIERKIDRLVFNVENSISATGGDALDALKVTPGIRVLNDKISMIGKSGMIVMVDDKVIKLSGDDLISFLKTIPSDNIKSIEVITVPPSKYEAQGNSGIINIKLNKVKQNSWNSSVRSTYTQTTYPAGTIGGSFNYNKDKISIESDLGYTNGSIAPSYNTTFFYPNQIWREVNTNRNYYDLVRGKLGVNYRFSDKFNIGVQYMSSNNKKRNLENDHSTITDNISNSIDSLIVNKAENRIRNRFNTVDFYSVYKLDTLGRKISANFNYLKFKDTQDRIFSSNNLLANNVVIPNSYYSANNISKQDIENYSANVDVDFPTKFADFTFGGKVSFTKNKTDLALYNLSSGSSIYDAAQSNRFVYKENTEALYFSASKKLSEKWETQLGLRFETTQTEGNSISLDRINKNNYSKLFPTFYLTYTPDENNIFSINYSRRLNRPNFEDLNPFRIYNNKYQYSEGNPFLQPSYSHNMELSYTLKNNWTSKLYYSKITDGSGGIILIDPVNNNLQANIILNYLNSQIIGLSESYTLNLKKWFQSYNSFDVYYSNSKSTVPYINSNVDGFNYNLTTNNTFSLNKEKTVLFGLNYSYNFKGVSGVDRISAYSQLDVSLKFLFLNKNLSLAIIGNDILKSSIITQTSITNNYQIIYKNYEDIRFLRLSLVYKFGNKDIKSTQIEGSNEEEKNRLKK</sequence>
<proteinExistence type="predicted"/>
<protein>
    <submittedName>
        <fullName evidence="6">Outer membrane receptor proteins, mostly Fe transport</fullName>
    </submittedName>
</protein>
<dbReference type="Pfam" id="PF14905">
    <property type="entry name" value="OMP_b-brl_3"/>
    <property type="match status" value="1"/>
</dbReference>
<dbReference type="PANTHER" id="PTHR40980">
    <property type="entry name" value="PLUG DOMAIN-CONTAINING PROTEIN"/>
    <property type="match status" value="1"/>
</dbReference>
<gene>
    <name evidence="6" type="ORF">SAMN05421785_102499</name>
</gene>
<comment type="subcellular location">
    <subcellularLocation>
        <location evidence="1">Cell outer membrane</location>
    </subcellularLocation>
</comment>
<keyword evidence="3" id="KW-0998">Cell outer membrane</keyword>
<evidence type="ECO:0000259" key="5">
    <source>
        <dbReference type="Pfam" id="PF14905"/>
    </source>
</evidence>
<dbReference type="Gene3D" id="2.40.170.20">
    <property type="entry name" value="TonB-dependent receptor, beta-barrel domain"/>
    <property type="match status" value="1"/>
</dbReference>
<reference evidence="6 7" key="1">
    <citation type="submission" date="2017-01" db="EMBL/GenBank/DDBJ databases">
        <authorList>
            <person name="Mah S.A."/>
            <person name="Swanson W.J."/>
            <person name="Moy G.W."/>
            <person name="Vacquier V.D."/>
        </authorList>
    </citation>
    <scope>NUCLEOTIDE SEQUENCE [LARGE SCALE GENOMIC DNA]</scope>
    <source>
        <strain evidence="6 7">DSM 18014</strain>
    </source>
</reference>
<dbReference type="STRING" id="373672.SAMN05421785_102499"/>
<evidence type="ECO:0000256" key="4">
    <source>
        <dbReference type="SAM" id="SignalP"/>
    </source>
</evidence>
<evidence type="ECO:0000256" key="2">
    <source>
        <dbReference type="ARBA" id="ARBA00023136"/>
    </source>
</evidence>
<evidence type="ECO:0000313" key="6">
    <source>
        <dbReference type="EMBL" id="SIS77326.1"/>
    </source>
</evidence>
<dbReference type="EMBL" id="FTOV01000002">
    <property type="protein sequence ID" value="SIS77326.1"/>
    <property type="molecule type" value="Genomic_DNA"/>
</dbReference>
<feature type="domain" description="Outer membrane protein beta-barrel" evidence="5">
    <location>
        <begin position="291"/>
        <end position="697"/>
    </location>
</feature>
<dbReference type="OrthoDB" id="8764943at2"/>
<dbReference type="InterPro" id="IPR036942">
    <property type="entry name" value="Beta-barrel_TonB_sf"/>
</dbReference>
<keyword evidence="6" id="KW-0675">Receptor</keyword>
<dbReference type="RefSeq" id="WP_076390944.1">
    <property type="nucleotide sequence ID" value="NZ_FTOV01000002.1"/>
</dbReference>